<organism evidence="1 2">
    <name type="scientific">Candidatus Amesbacteria bacterium GW2011_GWC1_47_15</name>
    <dbReference type="NCBI Taxonomy" id="1618364"/>
    <lineage>
        <taxon>Bacteria</taxon>
        <taxon>Candidatus Amesiibacteriota</taxon>
    </lineage>
</organism>
<gene>
    <name evidence="1" type="ORF">UX86_C0005G0012</name>
</gene>
<dbReference type="STRING" id="1618364.UX86_C0005G0012"/>
<comment type="caution">
    <text evidence="1">The sequence shown here is derived from an EMBL/GenBank/DDBJ whole genome shotgun (WGS) entry which is preliminary data.</text>
</comment>
<evidence type="ECO:0000313" key="1">
    <source>
        <dbReference type="EMBL" id="KKU64729.1"/>
    </source>
</evidence>
<protein>
    <submittedName>
        <fullName evidence="1">Uncharacterized protein</fullName>
    </submittedName>
</protein>
<name>A0A0G1S5H0_9BACT</name>
<proteinExistence type="predicted"/>
<reference evidence="1 2" key="1">
    <citation type="journal article" date="2015" name="Nature">
        <title>rRNA introns, odd ribosomes, and small enigmatic genomes across a large radiation of phyla.</title>
        <authorList>
            <person name="Brown C.T."/>
            <person name="Hug L.A."/>
            <person name="Thomas B.C."/>
            <person name="Sharon I."/>
            <person name="Castelle C.J."/>
            <person name="Singh A."/>
            <person name="Wilkins M.J."/>
            <person name="Williams K.H."/>
            <person name="Banfield J.F."/>
        </authorList>
    </citation>
    <scope>NUCLEOTIDE SEQUENCE [LARGE SCALE GENOMIC DNA]</scope>
</reference>
<dbReference type="Proteomes" id="UP000034502">
    <property type="component" value="Unassembled WGS sequence"/>
</dbReference>
<accession>A0A0G1S5H0</accession>
<dbReference type="EMBL" id="LCNU01000005">
    <property type="protein sequence ID" value="KKU64729.1"/>
    <property type="molecule type" value="Genomic_DNA"/>
</dbReference>
<sequence length="156" mass="17496">MNTELLIETLAHKGKRRPLNPSEQDAYIYAIRSLVSAAQEKLMLAKKGGEVWSTKLIDPDTNLKIVVATVRSPKEKSRSGLFVDIISPYNGYILSLQTAKQTELVDSVEANWLSGMTIAQLGLITEILSRGQKMKLDKLNRLKISFRGFSAQKKKY</sequence>
<evidence type="ECO:0000313" key="2">
    <source>
        <dbReference type="Proteomes" id="UP000034502"/>
    </source>
</evidence>
<dbReference type="AlphaFoldDB" id="A0A0G1S5H0"/>